<evidence type="ECO:0000256" key="7">
    <source>
        <dbReference type="SAM" id="Phobius"/>
    </source>
</evidence>
<proteinExistence type="predicted"/>
<keyword evidence="3" id="KW-0863">Zinc-finger</keyword>
<feature type="region of interest" description="Disordered" evidence="6">
    <location>
        <begin position="293"/>
        <end position="318"/>
    </location>
</feature>
<organism evidence="9 10">
    <name type="scientific">Perkinsus olseni</name>
    <name type="common">Perkinsus atlanticus</name>
    <dbReference type="NCBI Taxonomy" id="32597"/>
    <lineage>
        <taxon>Eukaryota</taxon>
        <taxon>Sar</taxon>
        <taxon>Alveolata</taxon>
        <taxon>Perkinsozoa</taxon>
        <taxon>Perkinsea</taxon>
        <taxon>Perkinsida</taxon>
        <taxon>Perkinsidae</taxon>
        <taxon>Perkinsus</taxon>
    </lineage>
</organism>
<gene>
    <name evidence="9" type="primary">PME-1_3</name>
    <name evidence="9" type="ORF">FOZ63_011996</name>
</gene>
<dbReference type="PANTHER" id="PTHR14969:SF13">
    <property type="entry name" value="AT30094P"/>
    <property type="match status" value="1"/>
</dbReference>
<evidence type="ECO:0000256" key="4">
    <source>
        <dbReference type="ARBA" id="ARBA00022833"/>
    </source>
</evidence>
<dbReference type="PROSITE" id="PS50064">
    <property type="entry name" value="ZF_PARP_2"/>
    <property type="match status" value="2"/>
</dbReference>
<evidence type="ECO:0000313" key="9">
    <source>
        <dbReference type="EMBL" id="KAF4740292.1"/>
    </source>
</evidence>
<accession>A0A7J6T6D8</accession>
<feature type="transmembrane region" description="Helical" evidence="7">
    <location>
        <begin position="163"/>
        <end position="181"/>
    </location>
</feature>
<dbReference type="AlphaFoldDB" id="A0A7J6T6D8"/>
<feature type="compositionally biased region" description="Polar residues" evidence="6">
    <location>
        <begin position="843"/>
        <end position="854"/>
    </location>
</feature>
<dbReference type="Gene3D" id="1.20.144.10">
    <property type="entry name" value="Phosphatidic acid phosphatase type 2/haloperoxidase"/>
    <property type="match status" value="1"/>
</dbReference>
<evidence type="ECO:0000313" key="10">
    <source>
        <dbReference type="Proteomes" id="UP000553632"/>
    </source>
</evidence>
<evidence type="ECO:0000259" key="8">
    <source>
        <dbReference type="PROSITE" id="PS50064"/>
    </source>
</evidence>
<dbReference type="InterPro" id="IPR036957">
    <property type="entry name" value="Znf_PARP_sf"/>
</dbReference>
<dbReference type="InterPro" id="IPR011990">
    <property type="entry name" value="TPR-like_helical_dom_sf"/>
</dbReference>
<feature type="transmembrane region" description="Helical" evidence="7">
    <location>
        <begin position="193"/>
        <end position="214"/>
    </location>
</feature>
<keyword evidence="2" id="KW-0479">Metal-binding</keyword>
<keyword evidence="7" id="KW-0812">Transmembrane</keyword>
<dbReference type="Proteomes" id="UP000553632">
    <property type="component" value="Unassembled WGS sequence"/>
</dbReference>
<evidence type="ECO:0000256" key="2">
    <source>
        <dbReference type="ARBA" id="ARBA00022723"/>
    </source>
</evidence>
<comment type="subcellular location">
    <subcellularLocation>
        <location evidence="1">Nucleus</location>
    </subcellularLocation>
</comment>
<feature type="region of interest" description="Disordered" evidence="6">
    <location>
        <begin position="591"/>
        <end position="646"/>
    </location>
</feature>
<keyword evidence="5" id="KW-0539">Nucleus</keyword>
<evidence type="ECO:0000256" key="5">
    <source>
        <dbReference type="ARBA" id="ARBA00023242"/>
    </source>
</evidence>
<feature type="domain" description="PARP-type" evidence="8">
    <location>
        <begin position="678"/>
        <end position="742"/>
    </location>
</feature>
<dbReference type="GO" id="GO:0005634">
    <property type="term" value="C:nucleus"/>
    <property type="evidence" value="ECO:0007669"/>
    <property type="project" value="UniProtKB-SubCell"/>
</dbReference>
<evidence type="ECO:0000256" key="6">
    <source>
        <dbReference type="SAM" id="MobiDB-lite"/>
    </source>
</evidence>
<dbReference type="Pfam" id="PF00645">
    <property type="entry name" value="zf-PARP"/>
    <property type="match status" value="1"/>
</dbReference>
<dbReference type="GO" id="GO:0003677">
    <property type="term" value="F:DNA binding"/>
    <property type="evidence" value="ECO:0007669"/>
    <property type="project" value="InterPro"/>
</dbReference>
<dbReference type="PANTHER" id="PTHR14969">
    <property type="entry name" value="SPHINGOSINE-1-PHOSPHATE PHOSPHOHYDROLASE"/>
    <property type="match status" value="1"/>
</dbReference>
<dbReference type="InterPro" id="IPR036938">
    <property type="entry name" value="PAP2/HPO_sf"/>
</dbReference>
<name>A0A7J6T6D8_PEROL</name>
<reference evidence="9 10" key="1">
    <citation type="submission" date="2020-04" db="EMBL/GenBank/DDBJ databases">
        <title>Perkinsus olseni comparative genomics.</title>
        <authorList>
            <person name="Bogema D.R."/>
        </authorList>
    </citation>
    <scope>NUCLEOTIDE SEQUENCE [LARGE SCALE GENOMIC DNA]</scope>
    <source>
        <strain evidence="9 10">ATCC PRA-207</strain>
    </source>
</reference>
<comment type="caution">
    <text evidence="9">The sequence shown here is derived from an EMBL/GenBank/DDBJ whole genome shotgun (WGS) entry which is preliminary data.</text>
</comment>
<feature type="region of interest" description="Disordered" evidence="6">
    <location>
        <begin position="842"/>
        <end position="893"/>
    </location>
</feature>
<sequence length="930" mass="104325">MATVCKPAWYVDSDSICPFGEHLIGDITAPFNPDFFDGISIFYGYLLYVVEVMLILNMLWRRGSREYSLVLFVVVIFILSEFGWKLAVRQPRPVGSCNTTCGMPSSHAVRSVALWTILMFDVAYRAYQTEQGYSVSRSLLKKLRSFIRNGHFLPTASTISEDQLVVVVGFWSLVLLPIPLSRVILRDHTPQQVFMGGIIGIVEATVWHFITLFVRVKTHRYVGACVWKGIFIHNWPAPRCYIDRAVEETALDGHHAPVDKADRVADRESSAQMLQHLRRRCLAAALPVAHQPLPRPTVARGHPAAASRDSALVASLRSRGPSRSRTAYSVVRARHRGKAIASCELKRDVRHTPKKMLADHESIGTWRAPPLGSVVPPRDIPGPRNKPEAWKLSPEQHAQLLEEYLPSEGVKVVKARSKAHKLLALYCRKKDWHLWQAAMDHFHHHNIPADEVTFSLMIFGYIMCPKHPGLNMAHSVLEEMKQCGFVHPTVVKFHEEFLMSLRELEAFDARPNTGNIRQIMRMFWQIAMLSKRRRIRLFHREMERKVLAGQWTTTGIAEQQQLGEDVVEENPDEVLREAALKAAYGYAGVRVPEDSTSTQDGPDAVDDGDHEFMGTKSRSRVEEGSNNIEKTGGDVPEGSAAEARAEPLYRPSDQFWAAREEELTRLKMEDSLYRRTHIPEKALRLGRMVQSPYFDGKVPSWYHAKCFWRGRSLPGSVSDIYGFSSLKFTDQEEIEAHLTGAPGGGRSSSSSSSAAAGLRVEYAKSNRSECRGCYKHIDRGEVRLGIDGIKEISPGFNIEATDWHHVQCFLKRGDYSAMRLCSADQLRGIDGLDAGDREALQASIDQRNGVPKTSRSAKRQGTPKARAKKKSRSSVVAVTPGRESGEFAPSGVSKASLREQSDRLFTVMTILECLTRSDLLDELQVPTGIG</sequence>
<evidence type="ECO:0000256" key="1">
    <source>
        <dbReference type="ARBA" id="ARBA00004123"/>
    </source>
</evidence>
<keyword evidence="7" id="KW-1133">Transmembrane helix</keyword>
<dbReference type="GO" id="GO:0008270">
    <property type="term" value="F:zinc ion binding"/>
    <property type="evidence" value="ECO:0007669"/>
    <property type="project" value="UniProtKB-KW"/>
</dbReference>
<feature type="transmembrane region" description="Helical" evidence="7">
    <location>
        <begin position="67"/>
        <end position="84"/>
    </location>
</feature>
<dbReference type="Pfam" id="PF01569">
    <property type="entry name" value="PAP2"/>
    <property type="match status" value="1"/>
</dbReference>
<protein>
    <submittedName>
        <fullName evidence="9">Poly ADP-ribose polymerase</fullName>
    </submittedName>
</protein>
<feature type="domain" description="PARP-type" evidence="8">
    <location>
        <begin position="758"/>
        <end position="848"/>
    </location>
</feature>
<dbReference type="InterPro" id="IPR001510">
    <property type="entry name" value="Znf_PARP"/>
</dbReference>
<keyword evidence="7" id="KW-0472">Membrane</keyword>
<dbReference type="EMBL" id="JABANO010013365">
    <property type="protein sequence ID" value="KAF4740292.1"/>
    <property type="molecule type" value="Genomic_DNA"/>
</dbReference>
<dbReference type="SMART" id="SM01336">
    <property type="entry name" value="zf-PARP"/>
    <property type="match status" value="2"/>
</dbReference>
<evidence type="ECO:0000256" key="3">
    <source>
        <dbReference type="ARBA" id="ARBA00022771"/>
    </source>
</evidence>
<dbReference type="GO" id="GO:0042392">
    <property type="term" value="F:sphingosine-1-phosphate phosphatase activity"/>
    <property type="evidence" value="ECO:0007669"/>
    <property type="project" value="TreeGrafter"/>
</dbReference>
<dbReference type="Gene3D" id="1.25.40.10">
    <property type="entry name" value="Tetratricopeptide repeat domain"/>
    <property type="match status" value="1"/>
</dbReference>
<dbReference type="SUPFAM" id="SSF57716">
    <property type="entry name" value="Glucocorticoid receptor-like (DNA-binding domain)"/>
    <property type="match status" value="2"/>
</dbReference>
<keyword evidence="4" id="KW-0862">Zinc</keyword>
<keyword evidence="10" id="KW-1185">Reference proteome</keyword>
<dbReference type="SUPFAM" id="SSF48317">
    <property type="entry name" value="Acid phosphatase/Vanadium-dependent haloperoxidase"/>
    <property type="match status" value="1"/>
</dbReference>
<dbReference type="Gene3D" id="3.30.1740.10">
    <property type="entry name" value="Zinc finger, PARP-type"/>
    <property type="match status" value="2"/>
</dbReference>
<feature type="transmembrane region" description="Helical" evidence="7">
    <location>
        <begin position="41"/>
        <end position="60"/>
    </location>
</feature>
<dbReference type="InterPro" id="IPR000326">
    <property type="entry name" value="PAP2/HPO"/>
</dbReference>